<dbReference type="KEGG" id="mtc:MT3520"/>
<protein>
    <submittedName>
        <fullName evidence="1">Uncharacterized protein</fullName>
    </submittedName>
</protein>
<dbReference type="Proteomes" id="UP000001020">
    <property type="component" value="Chromosome"/>
</dbReference>
<evidence type="ECO:0000313" key="2">
    <source>
        <dbReference type="Proteomes" id="UP000001020"/>
    </source>
</evidence>
<proteinExistence type="predicted"/>
<name>Q8VJ12_MYCTO</name>
<accession>Q8VJ12</accession>
<dbReference type="EMBL" id="AE000516">
    <property type="protein sequence ID" value="AAK47858.1"/>
    <property type="molecule type" value="Genomic_DNA"/>
</dbReference>
<reference evidence="1 2" key="1">
    <citation type="journal article" date="2002" name="J. Bacteriol.">
        <title>Whole-genome comparison of Mycobacterium tuberculosis clinical and laboratory strains.</title>
        <authorList>
            <person name="Fleischmann R.D."/>
            <person name="Alland D."/>
            <person name="Eisen J.A."/>
            <person name="Carpenter L."/>
            <person name="White O."/>
            <person name="Peterson J."/>
            <person name="DeBoy R."/>
            <person name="Dodson R."/>
            <person name="Gwinn M."/>
            <person name="Haft D."/>
            <person name="Hickey E."/>
            <person name="Kolonay J.F."/>
            <person name="Nelson W.C."/>
            <person name="Umayam L.A."/>
            <person name="Ermolaeva M."/>
            <person name="Salzberg S.L."/>
            <person name="Delcher A."/>
            <person name="Utterback T."/>
            <person name="Weidman J."/>
            <person name="Khouri H."/>
            <person name="Gill J."/>
            <person name="Mikula A."/>
            <person name="Bishai W."/>
            <person name="Jacobs Jr W.R.Jr."/>
            <person name="Venter J.C."/>
            <person name="Fraser C.M."/>
        </authorList>
    </citation>
    <scope>NUCLEOTIDE SEQUENCE [LARGE SCALE GENOMIC DNA]</scope>
    <source>
        <strain evidence="2">CDC 1551 / Oshkosh</strain>
    </source>
</reference>
<sequence length="36" mass="4073">MVAHPSTLRKHAVITPEIEFSLRVGLTTRWRSLVAV</sequence>
<dbReference type="AlphaFoldDB" id="Q8VJ12"/>
<dbReference type="HOGENOM" id="CLU_3357202_0_0_11"/>
<evidence type="ECO:0000313" key="1">
    <source>
        <dbReference type="EMBL" id="AAK47858.1"/>
    </source>
</evidence>
<keyword evidence="2" id="KW-1185">Reference proteome</keyword>
<gene>
    <name evidence="1" type="ordered locus">MT3520</name>
</gene>
<organism evidence="1 2">
    <name type="scientific">Mycobacterium tuberculosis (strain CDC 1551 / Oshkosh)</name>
    <dbReference type="NCBI Taxonomy" id="83331"/>
    <lineage>
        <taxon>Bacteria</taxon>
        <taxon>Bacillati</taxon>
        <taxon>Actinomycetota</taxon>
        <taxon>Actinomycetes</taxon>
        <taxon>Mycobacteriales</taxon>
        <taxon>Mycobacteriaceae</taxon>
        <taxon>Mycobacterium</taxon>
        <taxon>Mycobacterium tuberculosis complex</taxon>
    </lineage>
</organism>